<dbReference type="AlphaFoldDB" id="A0A1I2X7Z1"/>
<dbReference type="EMBL" id="FOOI01000012">
    <property type="protein sequence ID" value="SFH09512.1"/>
    <property type="molecule type" value="Genomic_DNA"/>
</dbReference>
<dbReference type="Pfam" id="PF00293">
    <property type="entry name" value="NUDIX"/>
    <property type="match status" value="1"/>
</dbReference>
<gene>
    <name evidence="5" type="ORF">FHR37_004954</name>
    <name evidence="6" type="ORF">SAMN05421678_11240</name>
</gene>
<sequence>MNQPTEQEPLPPGPLPAKLEAHGAVFFDVNGRLLVVKATYGANPWGIPGGVAEADETPRTTVRREVEEEIGLRTEPGALLVVAWQPSRRRNLTERQRAAGWSERFLDGVQLVFDGGVLTPDDIAAITLDPSEMEDYAFLPLDQAVERLDSLHARWVVAAAEARETGRVVYLEDGRPPT</sequence>
<evidence type="ECO:0000313" key="5">
    <source>
        <dbReference type="EMBL" id="NYH86103.1"/>
    </source>
</evidence>
<evidence type="ECO:0000313" key="6">
    <source>
        <dbReference type="EMBL" id="SFH09512.1"/>
    </source>
</evidence>
<dbReference type="PROSITE" id="PS51462">
    <property type="entry name" value="NUDIX"/>
    <property type="match status" value="1"/>
</dbReference>
<dbReference type="OrthoDB" id="9764897at2"/>
<keyword evidence="2" id="KW-0378">Hydrolase</keyword>
<reference evidence="6 7" key="1">
    <citation type="submission" date="2016-10" db="EMBL/GenBank/DDBJ databases">
        <authorList>
            <person name="de Groot N.N."/>
        </authorList>
    </citation>
    <scope>NUCLEOTIDE SEQUENCE [LARGE SCALE GENOMIC DNA]</scope>
    <source>
        <strain evidence="6 7">CPCC 202808</strain>
    </source>
</reference>
<dbReference type="InterPro" id="IPR015797">
    <property type="entry name" value="NUDIX_hydrolase-like_dom_sf"/>
</dbReference>
<dbReference type="PANTHER" id="PTHR43046">
    <property type="entry name" value="GDP-MANNOSE MANNOSYL HYDROLASE"/>
    <property type="match status" value="1"/>
</dbReference>
<organism evidence="6 7">
    <name type="scientific">Actinopolymorpha cephalotaxi</name>
    <dbReference type="NCBI Taxonomy" id="504797"/>
    <lineage>
        <taxon>Bacteria</taxon>
        <taxon>Bacillati</taxon>
        <taxon>Actinomycetota</taxon>
        <taxon>Actinomycetes</taxon>
        <taxon>Propionibacteriales</taxon>
        <taxon>Actinopolymorphaceae</taxon>
        <taxon>Actinopolymorpha</taxon>
    </lineage>
</organism>
<dbReference type="GO" id="GO:0016787">
    <property type="term" value="F:hydrolase activity"/>
    <property type="evidence" value="ECO:0007669"/>
    <property type="project" value="UniProtKB-KW"/>
</dbReference>
<dbReference type="Gene3D" id="3.90.79.10">
    <property type="entry name" value="Nucleoside Triphosphate Pyrophosphohydrolase"/>
    <property type="match status" value="1"/>
</dbReference>
<evidence type="ECO:0000313" key="8">
    <source>
        <dbReference type="Proteomes" id="UP000533017"/>
    </source>
</evidence>
<evidence type="ECO:0000313" key="7">
    <source>
        <dbReference type="Proteomes" id="UP000199052"/>
    </source>
</evidence>
<evidence type="ECO:0000256" key="1">
    <source>
        <dbReference type="ARBA" id="ARBA00001946"/>
    </source>
</evidence>
<accession>A0A1I2X7Z1</accession>
<evidence type="ECO:0000256" key="3">
    <source>
        <dbReference type="ARBA" id="ARBA00022842"/>
    </source>
</evidence>
<dbReference type="Proteomes" id="UP000199052">
    <property type="component" value="Unassembled WGS sequence"/>
</dbReference>
<dbReference type="SUPFAM" id="SSF55811">
    <property type="entry name" value="Nudix"/>
    <property type="match status" value="1"/>
</dbReference>
<comment type="cofactor">
    <cofactor evidence="1">
        <name>Mg(2+)</name>
        <dbReference type="ChEBI" id="CHEBI:18420"/>
    </cofactor>
</comment>
<dbReference type="InterPro" id="IPR000086">
    <property type="entry name" value="NUDIX_hydrolase_dom"/>
</dbReference>
<proteinExistence type="predicted"/>
<dbReference type="InterPro" id="IPR020084">
    <property type="entry name" value="NUDIX_hydrolase_CS"/>
</dbReference>
<dbReference type="RefSeq" id="WP_092885587.1">
    <property type="nucleotide sequence ID" value="NZ_FOOI01000012.1"/>
</dbReference>
<dbReference type="Proteomes" id="UP000533017">
    <property type="component" value="Unassembled WGS sequence"/>
</dbReference>
<keyword evidence="3" id="KW-0460">Magnesium</keyword>
<keyword evidence="8" id="KW-1185">Reference proteome</keyword>
<dbReference type="EMBL" id="JACBZA010000001">
    <property type="protein sequence ID" value="NYH86103.1"/>
    <property type="molecule type" value="Genomic_DNA"/>
</dbReference>
<dbReference type="STRING" id="504797.SAMN05421678_11240"/>
<dbReference type="CDD" id="cd18876">
    <property type="entry name" value="NUDIX_Hydrolase"/>
    <property type="match status" value="1"/>
</dbReference>
<evidence type="ECO:0000256" key="2">
    <source>
        <dbReference type="ARBA" id="ARBA00022801"/>
    </source>
</evidence>
<reference evidence="5 8" key="2">
    <citation type="submission" date="2020-07" db="EMBL/GenBank/DDBJ databases">
        <title>Sequencing the genomes of 1000 actinobacteria strains.</title>
        <authorList>
            <person name="Klenk H.-P."/>
        </authorList>
    </citation>
    <scope>NUCLEOTIDE SEQUENCE [LARGE SCALE GENOMIC DNA]</scope>
    <source>
        <strain evidence="5 8">DSM 45117</strain>
    </source>
</reference>
<evidence type="ECO:0000259" key="4">
    <source>
        <dbReference type="PROSITE" id="PS51462"/>
    </source>
</evidence>
<dbReference type="PROSITE" id="PS00893">
    <property type="entry name" value="NUDIX_BOX"/>
    <property type="match status" value="1"/>
</dbReference>
<dbReference type="PANTHER" id="PTHR43046:SF12">
    <property type="entry name" value="GDP-MANNOSE MANNOSYL HYDROLASE"/>
    <property type="match status" value="1"/>
</dbReference>
<name>A0A1I2X7Z1_9ACTN</name>
<feature type="domain" description="Nudix hydrolase" evidence="4">
    <location>
        <begin position="16"/>
        <end position="164"/>
    </location>
</feature>
<protein>
    <submittedName>
        <fullName evidence="5">8-oxo-dGTP pyrophosphatase MutT (NUDIX family)</fullName>
    </submittedName>
    <submittedName>
        <fullName evidence="6">NUDIX domain-containing protein</fullName>
    </submittedName>
</protein>